<feature type="compositionally biased region" description="Acidic residues" evidence="5">
    <location>
        <begin position="344"/>
        <end position="358"/>
    </location>
</feature>
<comment type="caution">
    <text evidence="7">The sequence shown here is derived from an EMBL/GenBank/DDBJ whole genome shotgun (WGS) entry which is preliminary data.</text>
</comment>
<proteinExistence type="predicted"/>
<dbReference type="GO" id="GO:0003839">
    <property type="term" value="F:gamma-glutamylcyclotransferase activity"/>
    <property type="evidence" value="ECO:0007669"/>
    <property type="project" value="UniProtKB-EC"/>
</dbReference>
<feature type="region of interest" description="Disordered" evidence="5">
    <location>
        <begin position="223"/>
        <end position="259"/>
    </location>
</feature>
<sequence>MAPPPLVTMAAQAPITRCTSNENNDVIIDFGDVEYSSASSTMADDTLPPPAGLAATVVRDAIEIDFDSAARADGAPSSEEEASTATDPASTESSVTSTSTSPTPKARRIPFTSAERLAKATPDVVPDEPVLVAKYFAQTQIQTETQTETVSEKTALLASESSAGPTDESTILYLAYGSNMAASTFEGARRIKPLSCVTVSAPTLRLTFDLPGVPYREPCFANTAIRRPPKTPPKIPDLPDLPVPVPPGPPRNPPPKVGSHGDPIWDGPLYGVVYEVTAEDYAKIIATEGGGASYQEILVPCLMVAPRMGVPEKPVVPVPPRPFLARTLFAPQLPADKKAVGQTEGEDDDGDDGDDDDNGSGLTRRWRAFVRRLVRLATVRPRPDPEYAQPSQRYLGLLTSGAADHELPQAYQDWLASLHPYTITSRRQAIGSVLLQAAALPFLLLVLAAGRIPRKKGSSGRMPLAMLIAVGLIFGGVWWLYDHVFRVVFGDGERTQPTPGDAKGGDAKRVDERGDEKKKIKG</sequence>
<feature type="binding site" evidence="4">
    <location>
        <begin position="173"/>
        <end position="178"/>
    </location>
    <ligand>
        <name>substrate</name>
    </ligand>
</feature>
<evidence type="ECO:0000256" key="4">
    <source>
        <dbReference type="PIRSR" id="PIRSR617939-2"/>
    </source>
</evidence>
<protein>
    <recommendedName>
        <fullName evidence="1">gamma-glutamylcyclotransferase</fullName>
        <ecNumber evidence="1">4.3.2.9</ecNumber>
    </recommendedName>
</protein>
<name>A0A0F2M1Y6_SPOSC</name>
<feature type="active site" description="Proton acceptor" evidence="3">
    <location>
        <position position="288"/>
    </location>
</feature>
<dbReference type="PANTHER" id="PTHR12935:SF0">
    <property type="entry name" value="GAMMA-GLUTAMYLCYCLOTRANSFERASE"/>
    <property type="match status" value="1"/>
</dbReference>
<dbReference type="VEuPathDB" id="FungiDB:SPSK_00122"/>
<keyword evidence="6" id="KW-0472">Membrane</keyword>
<feature type="transmembrane region" description="Helical" evidence="6">
    <location>
        <begin position="462"/>
        <end position="481"/>
    </location>
</feature>
<feature type="compositionally biased region" description="Low complexity" evidence="5">
    <location>
        <begin position="90"/>
        <end position="103"/>
    </location>
</feature>
<evidence type="ECO:0000256" key="1">
    <source>
        <dbReference type="ARBA" id="ARBA00012346"/>
    </source>
</evidence>
<dbReference type="Proteomes" id="UP000033710">
    <property type="component" value="Unassembled WGS sequence"/>
</dbReference>
<feature type="transmembrane region" description="Helical" evidence="6">
    <location>
        <begin position="429"/>
        <end position="450"/>
    </location>
</feature>
<evidence type="ECO:0000256" key="3">
    <source>
        <dbReference type="PIRSR" id="PIRSR617939-1"/>
    </source>
</evidence>
<organism evidence="7 8">
    <name type="scientific">Sporothrix schenckii 1099-18</name>
    <dbReference type="NCBI Taxonomy" id="1397361"/>
    <lineage>
        <taxon>Eukaryota</taxon>
        <taxon>Fungi</taxon>
        <taxon>Dikarya</taxon>
        <taxon>Ascomycota</taxon>
        <taxon>Pezizomycotina</taxon>
        <taxon>Sordariomycetes</taxon>
        <taxon>Sordariomycetidae</taxon>
        <taxon>Ophiostomatales</taxon>
        <taxon>Ophiostomataceae</taxon>
        <taxon>Sporothrix</taxon>
    </lineage>
</organism>
<dbReference type="PANTHER" id="PTHR12935">
    <property type="entry name" value="GAMMA-GLUTAMYLCYCLOTRANSFERASE"/>
    <property type="match status" value="1"/>
</dbReference>
<feature type="region of interest" description="Disordered" evidence="5">
    <location>
        <begin position="69"/>
        <end position="114"/>
    </location>
</feature>
<reference evidence="7 8" key="2">
    <citation type="journal article" date="2015" name="Eukaryot. Cell">
        <title>Asexual propagation of a virulent clone complex in a human and feline outbreak of sporotrichosis.</title>
        <authorList>
            <person name="Teixeira Mde M."/>
            <person name="Rodrigues A.M."/>
            <person name="Tsui C.K."/>
            <person name="de Almeida L.G."/>
            <person name="Van Diepeningen A.D."/>
            <person name="van den Ende B.G."/>
            <person name="Fernandes G.F."/>
            <person name="Kano R."/>
            <person name="Hamelin R.C."/>
            <person name="Lopes-Bezerra L.M."/>
            <person name="Vasconcelos A.T."/>
            <person name="de Hoog S."/>
            <person name="de Camargo Z.P."/>
            <person name="Felipe M.S."/>
        </authorList>
    </citation>
    <scope>NUCLEOTIDE SEQUENCE [LARGE SCALE GENOMIC DNA]</scope>
    <source>
        <strain evidence="7 8">1099-18</strain>
    </source>
</reference>
<evidence type="ECO:0000256" key="6">
    <source>
        <dbReference type="SAM" id="Phobius"/>
    </source>
</evidence>
<evidence type="ECO:0000256" key="5">
    <source>
        <dbReference type="SAM" id="MobiDB-lite"/>
    </source>
</evidence>
<dbReference type="Gene3D" id="3.10.490.10">
    <property type="entry name" value="Gamma-glutamyl cyclotransferase-like"/>
    <property type="match status" value="1"/>
</dbReference>
<dbReference type="EC" id="4.3.2.9" evidence="1"/>
<dbReference type="OrthoDB" id="2017317at2759"/>
<evidence type="ECO:0000256" key="2">
    <source>
        <dbReference type="ARBA" id="ARBA00023239"/>
    </source>
</evidence>
<evidence type="ECO:0000313" key="8">
    <source>
        <dbReference type="Proteomes" id="UP000033710"/>
    </source>
</evidence>
<feature type="region of interest" description="Disordered" evidence="5">
    <location>
        <begin position="334"/>
        <end position="361"/>
    </location>
</feature>
<feature type="region of interest" description="Disordered" evidence="5">
    <location>
        <begin position="493"/>
        <end position="522"/>
    </location>
</feature>
<gene>
    <name evidence="7" type="ORF">SPSK_00122</name>
</gene>
<feature type="binding site" evidence="4">
    <location>
        <position position="394"/>
    </location>
    <ligand>
        <name>substrate</name>
    </ligand>
</feature>
<dbReference type="RefSeq" id="XP_016586393.1">
    <property type="nucleotide sequence ID" value="XM_016727102.1"/>
</dbReference>
<dbReference type="AlphaFoldDB" id="A0A0F2M1Y6"/>
<dbReference type="EMBL" id="AXCR01000009">
    <property type="protein sequence ID" value="KJR83717.1"/>
    <property type="molecule type" value="Genomic_DNA"/>
</dbReference>
<accession>A0A0F2M1Y6</accession>
<keyword evidence="2" id="KW-0456">Lyase</keyword>
<dbReference type="KEGG" id="ssck:SPSK_00122"/>
<evidence type="ECO:0000313" key="7">
    <source>
        <dbReference type="EMBL" id="KJR83717.1"/>
    </source>
</evidence>
<keyword evidence="6" id="KW-0812">Transmembrane</keyword>
<feature type="compositionally biased region" description="Basic and acidic residues" evidence="5">
    <location>
        <begin position="503"/>
        <end position="522"/>
    </location>
</feature>
<dbReference type="GeneID" id="27662379"/>
<reference evidence="7 8" key="1">
    <citation type="journal article" date="2014" name="BMC Genomics">
        <title>Comparative genomics of the major fungal agents of human and animal Sporotrichosis: Sporothrix schenckii and Sporothrix brasiliensis.</title>
        <authorList>
            <person name="Teixeira M.M."/>
            <person name="de Almeida L.G."/>
            <person name="Kubitschek-Barreira P."/>
            <person name="Alves F.L."/>
            <person name="Kioshima E.S."/>
            <person name="Abadio A.K."/>
            <person name="Fernandes L."/>
            <person name="Derengowski L.S."/>
            <person name="Ferreira K.S."/>
            <person name="Souza R.C."/>
            <person name="Ruiz J.C."/>
            <person name="de Andrade N.C."/>
            <person name="Paes H.C."/>
            <person name="Nicola A.M."/>
            <person name="Albuquerque P."/>
            <person name="Gerber A.L."/>
            <person name="Martins V.P."/>
            <person name="Peconick L.D."/>
            <person name="Neto A.V."/>
            <person name="Chaucanez C.B."/>
            <person name="Silva P.A."/>
            <person name="Cunha O.L."/>
            <person name="de Oliveira F.F."/>
            <person name="dos Santos T.C."/>
            <person name="Barros A.L."/>
            <person name="Soares M.A."/>
            <person name="de Oliveira L.M."/>
            <person name="Marini M.M."/>
            <person name="Villalobos-Duno H."/>
            <person name="Cunha M.M."/>
            <person name="de Hoog S."/>
            <person name="da Silveira J.F."/>
            <person name="Henrissat B."/>
            <person name="Nino-Vega G.A."/>
            <person name="Cisalpino P.S."/>
            <person name="Mora-Montes H.M."/>
            <person name="Almeida S.R."/>
            <person name="Stajich J.E."/>
            <person name="Lopes-Bezerra L.M."/>
            <person name="Vasconcelos A.T."/>
            <person name="Felipe M.S."/>
        </authorList>
    </citation>
    <scope>NUCLEOTIDE SEQUENCE [LARGE SCALE GENOMIC DNA]</scope>
    <source>
        <strain evidence="7 8">1099-18</strain>
    </source>
</reference>
<dbReference type="InterPro" id="IPR017939">
    <property type="entry name" value="G-Glutamylcylcotransferase"/>
</dbReference>
<keyword evidence="6" id="KW-1133">Transmembrane helix</keyword>
<feature type="compositionally biased region" description="Pro residues" evidence="5">
    <location>
        <begin position="230"/>
        <end position="256"/>
    </location>
</feature>